<gene>
    <name evidence="1" type="ORF">AFUS01_LOCUS40155</name>
</gene>
<name>A0A8J2LG47_9HEXA</name>
<feature type="non-terminal residue" evidence="1">
    <location>
        <position position="1"/>
    </location>
</feature>
<protein>
    <submittedName>
        <fullName evidence="1">Uncharacterized protein</fullName>
    </submittedName>
</protein>
<dbReference type="Proteomes" id="UP000708208">
    <property type="component" value="Unassembled WGS sequence"/>
</dbReference>
<evidence type="ECO:0000313" key="1">
    <source>
        <dbReference type="EMBL" id="CAG7830347.1"/>
    </source>
</evidence>
<evidence type="ECO:0000313" key="2">
    <source>
        <dbReference type="Proteomes" id="UP000708208"/>
    </source>
</evidence>
<reference evidence="1" key="1">
    <citation type="submission" date="2021-06" db="EMBL/GenBank/DDBJ databases">
        <authorList>
            <person name="Hodson N. C."/>
            <person name="Mongue J. A."/>
            <person name="Jaron S. K."/>
        </authorList>
    </citation>
    <scope>NUCLEOTIDE SEQUENCE</scope>
</reference>
<dbReference type="AlphaFoldDB" id="A0A8J2LG47"/>
<sequence length="72" mass="7836">MYVTTKTVMKDIAGTDVLALTVTLGIATASEVTIGTGPPLHSWLLLEWTRLRRLKWSVTHEVQPGAKMSTGV</sequence>
<organism evidence="1 2">
    <name type="scientific">Allacma fusca</name>
    <dbReference type="NCBI Taxonomy" id="39272"/>
    <lineage>
        <taxon>Eukaryota</taxon>
        <taxon>Metazoa</taxon>
        <taxon>Ecdysozoa</taxon>
        <taxon>Arthropoda</taxon>
        <taxon>Hexapoda</taxon>
        <taxon>Collembola</taxon>
        <taxon>Symphypleona</taxon>
        <taxon>Sminthuridae</taxon>
        <taxon>Allacma</taxon>
    </lineage>
</organism>
<proteinExistence type="predicted"/>
<comment type="caution">
    <text evidence="1">The sequence shown here is derived from an EMBL/GenBank/DDBJ whole genome shotgun (WGS) entry which is preliminary data.</text>
</comment>
<dbReference type="EMBL" id="CAJVCH010555445">
    <property type="protein sequence ID" value="CAG7830347.1"/>
    <property type="molecule type" value="Genomic_DNA"/>
</dbReference>
<keyword evidence="2" id="KW-1185">Reference proteome</keyword>
<accession>A0A8J2LG47</accession>